<evidence type="ECO:0000256" key="1">
    <source>
        <dbReference type="SAM" id="Phobius"/>
    </source>
</evidence>
<keyword evidence="2" id="KW-0732">Signal</keyword>
<dbReference type="Proteomes" id="UP000034032">
    <property type="component" value="Unassembled WGS sequence"/>
</dbReference>
<protein>
    <submittedName>
        <fullName evidence="3">Uncharacterized protein</fullName>
    </submittedName>
</protein>
<dbReference type="AlphaFoldDB" id="A0A0G1KEN5"/>
<gene>
    <name evidence="3" type="ORF">UW79_C0012G0020</name>
</gene>
<comment type="caution">
    <text evidence="3">The sequence shown here is derived from an EMBL/GenBank/DDBJ whole genome shotgun (WGS) entry which is preliminary data.</text>
</comment>
<evidence type="ECO:0000313" key="3">
    <source>
        <dbReference type="EMBL" id="KKT82010.1"/>
    </source>
</evidence>
<feature type="chain" id="PRO_5002538192" evidence="2">
    <location>
        <begin position="19"/>
        <end position="386"/>
    </location>
</feature>
<name>A0A0G1KEN5_9BACT</name>
<evidence type="ECO:0000313" key="4">
    <source>
        <dbReference type="Proteomes" id="UP000034032"/>
    </source>
</evidence>
<feature type="signal peptide" evidence="2">
    <location>
        <begin position="1"/>
        <end position="18"/>
    </location>
</feature>
<reference evidence="3 4" key="1">
    <citation type="journal article" date="2015" name="Nature">
        <title>rRNA introns, odd ribosomes, and small enigmatic genomes across a large radiation of phyla.</title>
        <authorList>
            <person name="Brown C.T."/>
            <person name="Hug L.A."/>
            <person name="Thomas B.C."/>
            <person name="Sharon I."/>
            <person name="Castelle C.J."/>
            <person name="Singh A."/>
            <person name="Wilkins M.J."/>
            <person name="Williams K.H."/>
            <person name="Banfield J.F."/>
        </authorList>
    </citation>
    <scope>NUCLEOTIDE SEQUENCE [LARGE SCALE GENOMIC DNA]</scope>
</reference>
<accession>A0A0G1KEN5</accession>
<evidence type="ECO:0000256" key="2">
    <source>
        <dbReference type="SAM" id="SignalP"/>
    </source>
</evidence>
<feature type="transmembrane region" description="Helical" evidence="1">
    <location>
        <begin position="181"/>
        <end position="206"/>
    </location>
</feature>
<sequence length="386" mass="43912">MRFLLVGLAMFFTVVSPAAGQEISPVVTVDFPRVIAPTTFITGQHFVQIVRLRFIDLSHKGEEILIREDDLSNLKFWGDFEVIDVLIDKRIVQKDFVEHVWYVKFILRIVKEKKGGYKLPPITVSWARKKIGQSIDDPSVVWRNDIKTAEVPVNYVTTTPDDPYLDIRDQNDLGDPSRSALIWRIVGWFLAIFPLVVWVAMLVRYLRAPAVLAPRGGSGGQADADVIPIDPEYLQEISERKAFRNLRRSVAKLRALSNSKDIDAGKLMSKIQVDIMAFLRTQVQESTAGTTPVEMKQLILSSIEDKKPALPGWRLKALSGLADEACIYQKFLESEAAVTGWPVDSKDNFRNLNREVGRFGLFSRITSSLRELPLRAIFWLFRKLRK</sequence>
<keyword evidence="1" id="KW-0812">Transmembrane</keyword>
<proteinExistence type="predicted"/>
<organism evidence="3 4">
    <name type="scientific">Candidatus Yanofskybacteria bacterium GW2011_GWA2_44_9</name>
    <dbReference type="NCBI Taxonomy" id="1619025"/>
    <lineage>
        <taxon>Bacteria</taxon>
        <taxon>Candidatus Yanofskyibacteriota</taxon>
    </lineage>
</organism>
<keyword evidence="1" id="KW-0472">Membrane</keyword>
<dbReference type="EMBL" id="LCJR01000012">
    <property type="protein sequence ID" value="KKT82010.1"/>
    <property type="molecule type" value="Genomic_DNA"/>
</dbReference>
<keyword evidence="1" id="KW-1133">Transmembrane helix</keyword>